<dbReference type="EMBL" id="BARU01033540">
    <property type="protein sequence ID" value="GAH68605.1"/>
    <property type="molecule type" value="Genomic_DNA"/>
</dbReference>
<evidence type="ECO:0000313" key="1">
    <source>
        <dbReference type="EMBL" id="GAH68605.1"/>
    </source>
</evidence>
<sequence length="40" mass="4830">MEKQGYRLAISERKLLNRARKTIFEKDFGIYANYINEVIH</sequence>
<accession>X1IH81</accession>
<feature type="non-terminal residue" evidence="1">
    <location>
        <position position="40"/>
    </location>
</feature>
<gene>
    <name evidence="1" type="ORF">S03H2_52760</name>
</gene>
<proteinExistence type="predicted"/>
<dbReference type="AlphaFoldDB" id="X1IH81"/>
<organism evidence="1">
    <name type="scientific">marine sediment metagenome</name>
    <dbReference type="NCBI Taxonomy" id="412755"/>
    <lineage>
        <taxon>unclassified sequences</taxon>
        <taxon>metagenomes</taxon>
        <taxon>ecological metagenomes</taxon>
    </lineage>
</organism>
<protein>
    <submittedName>
        <fullName evidence="1">Uncharacterized protein</fullName>
    </submittedName>
</protein>
<name>X1IH81_9ZZZZ</name>
<reference evidence="1" key="1">
    <citation type="journal article" date="2014" name="Front. Microbiol.">
        <title>High frequency of phylogenetically diverse reductive dehalogenase-homologous genes in deep subseafloor sedimentary metagenomes.</title>
        <authorList>
            <person name="Kawai M."/>
            <person name="Futagami T."/>
            <person name="Toyoda A."/>
            <person name="Takaki Y."/>
            <person name="Nishi S."/>
            <person name="Hori S."/>
            <person name="Arai W."/>
            <person name="Tsubouchi T."/>
            <person name="Morono Y."/>
            <person name="Uchiyama I."/>
            <person name="Ito T."/>
            <person name="Fujiyama A."/>
            <person name="Inagaki F."/>
            <person name="Takami H."/>
        </authorList>
    </citation>
    <scope>NUCLEOTIDE SEQUENCE</scope>
    <source>
        <strain evidence="1">Expedition CK06-06</strain>
    </source>
</reference>
<comment type="caution">
    <text evidence="1">The sequence shown here is derived from an EMBL/GenBank/DDBJ whole genome shotgun (WGS) entry which is preliminary data.</text>
</comment>